<dbReference type="RefSeq" id="XP_031927607.1">
    <property type="nucleotide sequence ID" value="XM_032070381.1"/>
</dbReference>
<dbReference type="EMBL" id="ML737649">
    <property type="protein sequence ID" value="KAE8364526.1"/>
    <property type="molecule type" value="Genomic_DNA"/>
</dbReference>
<dbReference type="GeneID" id="43654827"/>
<sequence>MASMRQYAYKGFGEANKKSHWYSSAVRVGDQIHCAGQGGFYDADFNISKLVPEQIDQAFVNVDTCLKDTGAKGWSQVYRVNSYHIQLDQETQDAMVRNFKKWMPDNHPVWTCVQIGRLGHDAMRVEIEVSAFDPEGAKEAGTSPV</sequence>
<gene>
    <name evidence="1" type="ORF">BDV27DRAFT_145214</name>
</gene>
<dbReference type="InterPro" id="IPR035959">
    <property type="entry name" value="RutC-like_sf"/>
</dbReference>
<dbReference type="CDD" id="cd06152">
    <property type="entry name" value="YjgF_YER057c_UK114_like_4"/>
    <property type="match status" value="1"/>
</dbReference>
<evidence type="ECO:0000313" key="1">
    <source>
        <dbReference type="EMBL" id="KAE8364526.1"/>
    </source>
</evidence>
<dbReference type="InterPro" id="IPR006175">
    <property type="entry name" value="YjgF/YER057c/UK114"/>
</dbReference>
<keyword evidence="2" id="KW-1185">Reference proteome</keyword>
<dbReference type="SUPFAM" id="SSF55298">
    <property type="entry name" value="YjgF-like"/>
    <property type="match status" value="1"/>
</dbReference>
<dbReference type="OrthoDB" id="309640at2759"/>
<organism evidence="1 2">
    <name type="scientific">Aspergillus caelatus</name>
    <dbReference type="NCBI Taxonomy" id="61420"/>
    <lineage>
        <taxon>Eukaryota</taxon>
        <taxon>Fungi</taxon>
        <taxon>Dikarya</taxon>
        <taxon>Ascomycota</taxon>
        <taxon>Pezizomycotina</taxon>
        <taxon>Eurotiomycetes</taxon>
        <taxon>Eurotiomycetidae</taxon>
        <taxon>Eurotiales</taxon>
        <taxon>Aspergillaceae</taxon>
        <taxon>Aspergillus</taxon>
        <taxon>Aspergillus subgen. Circumdati</taxon>
    </lineage>
</organism>
<dbReference type="Proteomes" id="UP000326268">
    <property type="component" value="Unassembled WGS sequence"/>
</dbReference>
<dbReference type="PANTHER" id="PTHR43857">
    <property type="entry name" value="BLR7761 PROTEIN"/>
    <property type="match status" value="1"/>
</dbReference>
<proteinExistence type="predicted"/>
<evidence type="ECO:0000313" key="2">
    <source>
        <dbReference type="Proteomes" id="UP000326268"/>
    </source>
</evidence>
<protein>
    <submittedName>
        <fullName evidence="1">Endoribonuclease L-PSP/chorismate mutase-like protein</fullName>
    </submittedName>
</protein>
<dbReference type="AlphaFoldDB" id="A0A5N7A5Q3"/>
<reference evidence="1 2" key="1">
    <citation type="submission" date="2019-04" db="EMBL/GenBank/DDBJ databases">
        <title>Friends and foes A comparative genomics studyof 23 Aspergillus species from section Flavi.</title>
        <authorList>
            <consortium name="DOE Joint Genome Institute"/>
            <person name="Kjaerbolling I."/>
            <person name="Vesth T."/>
            <person name="Frisvad J.C."/>
            <person name="Nybo J.L."/>
            <person name="Theobald S."/>
            <person name="Kildgaard S."/>
            <person name="Isbrandt T."/>
            <person name="Kuo A."/>
            <person name="Sato A."/>
            <person name="Lyhne E.K."/>
            <person name="Kogle M.E."/>
            <person name="Wiebenga A."/>
            <person name="Kun R.S."/>
            <person name="Lubbers R.J."/>
            <person name="Makela M.R."/>
            <person name="Barry K."/>
            <person name="Chovatia M."/>
            <person name="Clum A."/>
            <person name="Daum C."/>
            <person name="Haridas S."/>
            <person name="He G."/>
            <person name="LaButti K."/>
            <person name="Lipzen A."/>
            <person name="Mondo S."/>
            <person name="Riley R."/>
            <person name="Salamov A."/>
            <person name="Simmons B.A."/>
            <person name="Magnuson J.K."/>
            <person name="Henrissat B."/>
            <person name="Mortensen U.H."/>
            <person name="Larsen T.O."/>
            <person name="Devries R.P."/>
            <person name="Grigoriev I.V."/>
            <person name="Machida M."/>
            <person name="Baker S.E."/>
            <person name="Andersen M.R."/>
        </authorList>
    </citation>
    <scope>NUCLEOTIDE SEQUENCE [LARGE SCALE GENOMIC DNA]</scope>
    <source>
        <strain evidence="1 2">CBS 763.97</strain>
    </source>
</reference>
<name>A0A5N7A5Q3_9EURO</name>
<dbReference type="Gene3D" id="3.30.1330.40">
    <property type="entry name" value="RutC-like"/>
    <property type="match status" value="1"/>
</dbReference>
<dbReference type="PANTHER" id="PTHR43857:SF1">
    <property type="entry name" value="YJGH FAMILY PROTEIN"/>
    <property type="match status" value="1"/>
</dbReference>
<accession>A0A5N7A5Q3</accession>
<dbReference type="Pfam" id="PF01042">
    <property type="entry name" value="Ribonuc_L-PSP"/>
    <property type="match status" value="1"/>
</dbReference>